<gene>
    <name evidence="4" type="ORF">Baya_17121</name>
</gene>
<evidence type="ECO:0000256" key="1">
    <source>
        <dbReference type="PROSITE-ProRule" id="PRU10141"/>
    </source>
</evidence>
<feature type="binding site" evidence="1">
    <location>
        <position position="61"/>
    </location>
    <ligand>
        <name>ATP</name>
        <dbReference type="ChEBI" id="CHEBI:30616"/>
    </ligand>
</feature>
<dbReference type="PANTHER" id="PTHR24347">
    <property type="entry name" value="SERINE/THREONINE-PROTEIN KINASE"/>
    <property type="match status" value="1"/>
</dbReference>
<dbReference type="AlphaFoldDB" id="A0A556VXH2"/>
<sequence length="140" mass="16302">MMTRRRSHLNGTERKVPHTRMEDEAEIQKIYSIGKKLGQGSFGVVHEATHVETQKRWAIKKVNKEKAGSSGVKLLEREVNILKKMNHKNIIHLEEVFETPEFRENPEDGKTEEMRSNDDEDVQKNHDEEALCTKMLTEPH</sequence>
<dbReference type="Gene3D" id="3.30.200.20">
    <property type="entry name" value="Phosphorylase Kinase, domain 1"/>
    <property type="match status" value="1"/>
</dbReference>
<organism evidence="4 5">
    <name type="scientific">Bagarius yarrelli</name>
    <name type="common">Goonch</name>
    <name type="synonym">Bagrus yarrelli</name>
    <dbReference type="NCBI Taxonomy" id="175774"/>
    <lineage>
        <taxon>Eukaryota</taxon>
        <taxon>Metazoa</taxon>
        <taxon>Chordata</taxon>
        <taxon>Craniata</taxon>
        <taxon>Vertebrata</taxon>
        <taxon>Euteleostomi</taxon>
        <taxon>Actinopterygii</taxon>
        <taxon>Neopterygii</taxon>
        <taxon>Teleostei</taxon>
        <taxon>Ostariophysi</taxon>
        <taxon>Siluriformes</taxon>
        <taxon>Sisoridae</taxon>
        <taxon>Sisorinae</taxon>
        <taxon>Bagarius</taxon>
    </lineage>
</organism>
<feature type="region of interest" description="Disordered" evidence="2">
    <location>
        <begin position="101"/>
        <end position="140"/>
    </location>
</feature>
<evidence type="ECO:0000259" key="3">
    <source>
        <dbReference type="PROSITE" id="PS50011"/>
    </source>
</evidence>
<evidence type="ECO:0000256" key="2">
    <source>
        <dbReference type="SAM" id="MobiDB-lite"/>
    </source>
</evidence>
<evidence type="ECO:0000313" key="5">
    <source>
        <dbReference type="Proteomes" id="UP000319801"/>
    </source>
</evidence>
<feature type="region of interest" description="Disordered" evidence="2">
    <location>
        <begin position="1"/>
        <end position="21"/>
    </location>
</feature>
<dbReference type="PROSITE" id="PS00107">
    <property type="entry name" value="PROTEIN_KINASE_ATP"/>
    <property type="match status" value="1"/>
</dbReference>
<keyword evidence="4" id="KW-0418">Kinase</keyword>
<comment type="caution">
    <text evidence="4">The sequence shown here is derived from an EMBL/GenBank/DDBJ whole genome shotgun (WGS) entry which is preliminary data.</text>
</comment>
<protein>
    <submittedName>
        <fullName evidence="4">Serine/threonine-protein kinase 33</fullName>
    </submittedName>
</protein>
<dbReference type="InterPro" id="IPR017441">
    <property type="entry name" value="Protein_kinase_ATP_BS"/>
</dbReference>
<feature type="domain" description="Protein kinase" evidence="3">
    <location>
        <begin position="31"/>
        <end position="140"/>
    </location>
</feature>
<dbReference type="OrthoDB" id="541276at2759"/>
<dbReference type="EMBL" id="VCAZ01000471">
    <property type="protein sequence ID" value="TUY89846.1"/>
    <property type="molecule type" value="Genomic_DNA"/>
</dbReference>
<dbReference type="PROSITE" id="PS50011">
    <property type="entry name" value="PROTEIN_KINASE_DOM"/>
    <property type="match status" value="1"/>
</dbReference>
<feature type="compositionally biased region" description="Basic and acidic residues" evidence="2">
    <location>
        <begin position="11"/>
        <end position="21"/>
    </location>
</feature>
<proteinExistence type="predicted"/>
<keyword evidence="1" id="KW-0067">ATP-binding</keyword>
<name>A0A556VXH2_BAGYA</name>
<reference evidence="4 5" key="1">
    <citation type="journal article" date="2019" name="Genome Biol. Evol.">
        <title>Whole-Genome Sequencing of the Giant Devil Catfish, Bagarius yarrelli.</title>
        <authorList>
            <person name="Jiang W."/>
            <person name="Lv Y."/>
            <person name="Cheng L."/>
            <person name="Yang K."/>
            <person name="Chao B."/>
            <person name="Wang X."/>
            <person name="Li Y."/>
            <person name="Pan X."/>
            <person name="You X."/>
            <person name="Zhang Y."/>
            <person name="Yang J."/>
            <person name="Li J."/>
            <person name="Zhang X."/>
            <person name="Liu S."/>
            <person name="Sun C."/>
            <person name="Yang J."/>
            <person name="Shi Q."/>
        </authorList>
    </citation>
    <scope>NUCLEOTIDE SEQUENCE [LARGE SCALE GENOMIC DNA]</scope>
    <source>
        <strain evidence="4">JWS20170419001</strain>
        <tissue evidence="4">Muscle</tissue>
    </source>
</reference>
<dbReference type="Pfam" id="PF00069">
    <property type="entry name" value="Pkinase"/>
    <property type="match status" value="1"/>
</dbReference>
<evidence type="ECO:0000313" key="4">
    <source>
        <dbReference type="EMBL" id="TUY89846.1"/>
    </source>
</evidence>
<keyword evidence="1" id="KW-0547">Nucleotide-binding</keyword>
<keyword evidence="4" id="KW-0808">Transferase</keyword>
<accession>A0A556VXH2</accession>
<dbReference type="SUPFAM" id="SSF56112">
    <property type="entry name" value="Protein kinase-like (PK-like)"/>
    <property type="match status" value="1"/>
</dbReference>
<dbReference type="InterPro" id="IPR000719">
    <property type="entry name" value="Prot_kinase_dom"/>
</dbReference>
<dbReference type="GO" id="GO:0005524">
    <property type="term" value="F:ATP binding"/>
    <property type="evidence" value="ECO:0007669"/>
    <property type="project" value="UniProtKB-UniRule"/>
</dbReference>
<dbReference type="Proteomes" id="UP000319801">
    <property type="component" value="Unassembled WGS sequence"/>
</dbReference>
<dbReference type="InterPro" id="IPR011009">
    <property type="entry name" value="Kinase-like_dom_sf"/>
</dbReference>
<keyword evidence="5" id="KW-1185">Reference proteome</keyword>
<dbReference type="GO" id="GO:0004672">
    <property type="term" value="F:protein kinase activity"/>
    <property type="evidence" value="ECO:0007669"/>
    <property type="project" value="InterPro"/>
</dbReference>